<evidence type="ECO:0000256" key="1">
    <source>
        <dbReference type="PROSITE-ProRule" id="PRU00325"/>
    </source>
</evidence>
<gene>
    <name evidence="3" type="ORF">LX87_04353</name>
</gene>
<evidence type="ECO:0000313" key="3">
    <source>
        <dbReference type="EMBL" id="RAJ94466.1"/>
    </source>
</evidence>
<evidence type="ECO:0000259" key="2">
    <source>
        <dbReference type="PROSITE" id="PS50966"/>
    </source>
</evidence>
<reference evidence="3 4" key="1">
    <citation type="submission" date="2018-06" db="EMBL/GenBank/DDBJ databases">
        <title>Genomic Encyclopedia of Archaeal and Bacterial Type Strains, Phase II (KMG-II): from individual species to whole genera.</title>
        <authorList>
            <person name="Goeker M."/>
        </authorList>
    </citation>
    <scope>NUCLEOTIDE SEQUENCE [LARGE SCALE GENOMIC DNA]</scope>
    <source>
        <strain evidence="3 4">DSM 21851</strain>
    </source>
</reference>
<dbReference type="PROSITE" id="PS50966">
    <property type="entry name" value="ZF_SWIM"/>
    <property type="match status" value="1"/>
</dbReference>
<name>A0A327WR97_LARAB</name>
<accession>A0A327WR97</accession>
<dbReference type="InterPro" id="IPR007527">
    <property type="entry name" value="Znf_SWIM"/>
</dbReference>
<comment type="caution">
    <text evidence="3">The sequence shown here is derived from an EMBL/GenBank/DDBJ whole genome shotgun (WGS) entry which is preliminary data.</text>
</comment>
<keyword evidence="4" id="KW-1185">Reference proteome</keyword>
<protein>
    <recommendedName>
        <fullName evidence="2">SWIM-type domain-containing protein</fullName>
    </recommendedName>
</protein>
<keyword evidence="1" id="KW-0479">Metal-binding</keyword>
<dbReference type="RefSeq" id="WP_111630341.1">
    <property type="nucleotide sequence ID" value="NZ_QLMC01000005.1"/>
</dbReference>
<dbReference type="Proteomes" id="UP000248790">
    <property type="component" value="Unassembled WGS sequence"/>
</dbReference>
<dbReference type="AlphaFoldDB" id="A0A327WR97"/>
<dbReference type="OrthoDB" id="9760715at2"/>
<keyword evidence="1" id="KW-0862">Zinc</keyword>
<dbReference type="GO" id="GO:0008270">
    <property type="term" value="F:zinc ion binding"/>
    <property type="evidence" value="ECO:0007669"/>
    <property type="project" value="UniProtKB-KW"/>
</dbReference>
<keyword evidence="1" id="KW-0863">Zinc-finger</keyword>
<sequence>MLTIDTFDQQLDTNTVQKGRRYFTRKAVLYLEQADDTGWNAEVEGSEVYTVEIQLQGRTLLDAFCDCPVEESFCKHTVSVLFALREKLNQPKPKTKRASKKLTLDDLLQQITVEELRRFVADYAATDKTFASKVQLYFADKDDRIDVGKQYTELVRKAIRAHSSRGFVEYRKTGKLAREIRTFLVTGHQFLAQKNYRDALTVSRVVIVELVNLLERCDDSAGYLSGTISDAIHLLTQLASSEETAQPLREQLFDFLSVELKKSNYFEYADFGARLLDTAFQVTLRMSEPDRFLALIDQLIPLHRDNYQDYTQHLLRTTQIRFLKAIGRTDEVRRLTQESLDIVEVRQEVVAEAVEAGQFAQARALVQEGIRLAEQKKHPGTIRRWQEQLLAIAYRENDIPTIRHWTKAFAFEPGQAVSLPYYRQWKQTFSAREWADEYNALIRSITQTAAQHTSQRKAVWFYEPDTLFHQLAPLYVEEKQWAALLNLVQEQPSLERLQQAHPHLAARFPTEMLALYLPVLEKLGEKAADRSEYRRLAQLIALLKSDIPESIPVMNALIKLLKDKNPRRLAFLEELNAVQ</sequence>
<organism evidence="3 4">
    <name type="scientific">Larkinella arboricola</name>
    <dbReference type="NCBI Taxonomy" id="643671"/>
    <lineage>
        <taxon>Bacteria</taxon>
        <taxon>Pseudomonadati</taxon>
        <taxon>Bacteroidota</taxon>
        <taxon>Cytophagia</taxon>
        <taxon>Cytophagales</taxon>
        <taxon>Spirosomataceae</taxon>
        <taxon>Larkinella</taxon>
    </lineage>
</organism>
<evidence type="ECO:0000313" key="4">
    <source>
        <dbReference type="Proteomes" id="UP000248790"/>
    </source>
</evidence>
<feature type="domain" description="SWIM-type" evidence="2">
    <location>
        <begin position="49"/>
        <end position="85"/>
    </location>
</feature>
<proteinExistence type="predicted"/>
<dbReference type="EMBL" id="QLMC01000005">
    <property type="protein sequence ID" value="RAJ94466.1"/>
    <property type="molecule type" value="Genomic_DNA"/>
</dbReference>